<dbReference type="InterPro" id="IPR037401">
    <property type="entry name" value="SnoaL-like"/>
</dbReference>
<name>A0A1I6IFQ6_9EURY</name>
<dbReference type="SUPFAM" id="SSF54427">
    <property type="entry name" value="NTF2-like"/>
    <property type="match status" value="1"/>
</dbReference>
<dbReference type="Proteomes" id="UP000198531">
    <property type="component" value="Unassembled WGS sequence"/>
</dbReference>
<dbReference type="STRING" id="553469.SAMN04487947_3138"/>
<accession>A0A1I6IFQ6</accession>
<dbReference type="EMBL" id="FOYT01000003">
    <property type="protein sequence ID" value="SFR65469.1"/>
    <property type="molecule type" value="Genomic_DNA"/>
</dbReference>
<dbReference type="AlphaFoldDB" id="A0A1I6IFQ6"/>
<gene>
    <name evidence="2" type="ORF">SAMN04487947_3138</name>
</gene>
<organism evidence="2 3">
    <name type="scientific">Halogeometricum rufum</name>
    <dbReference type="NCBI Taxonomy" id="553469"/>
    <lineage>
        <taxon>Archaea</taxon>
        <taxon>Methanobacteriati</taxon>
        <taxon>Methanobacteriota</taxon>
        <taxon>Stenosarchaea group</taxon>
        <taxon>Halobacteria</taxon>
        <taxon>Halobacteriales</taxon>
        <taxon>Haloferacaceae</taxon>
        <taxon>Halogeometricum</taxon>
    </lineage>
</organism>
<proteinExistence type="predicted"/>
<dbReference type="CDD" id="cd00531">
    <property type="entry name" value="NTF2_like"/>
    <property type="match status" value="1"/>
</dbReference>
<keyword evidence="3" id="KW-1185">Reference proteome</keyword>
<dbReference type="Pfam" id="PF12680">
    <property type="entry name" value="SnoaL_2"/>
    <property type="match status" value="1"/>
</dbReference>
<dbReference type="InterPro" id="IPR032710">
    <property type="entry name" value="NTF2-like_dom_sf"/>
</dbReference>
<evidence type="ECO:0000259" key="1">
    <source>
        <dbReference type="Pfam" id="PF12680"/>
    </source>
</evidence>
<evidence type="ECO:0000313" key="2">
    <source>
        <dbReference type="EMBL" id="SFR65469.1"/>
    </source>
</evidence>
<evidence type="ECO:0000313" key="3">
    <source>
        <dbReference type="Proteomes" id="UP000198531"/>
    </source>
</evidence>
<sequence>MTELTHETMEQTMRDYFEACNAGDVEAVASYFTDDAVHYFPPGMYRGPFEGGRTIGERWSEAVETIGSVWTVDSVLTDPENAKAVMEWTHFKTKEGTVLRGDEWYEFDPETGLIREIRAYYAAPQSPDLDRHELGGFDYEGRGYPLEPPIERDSSL</sequence>
<reference evidence="3" key="1">
    <citation type="submission" date="2016-10" db="EMBL/GenBank/DDBJ databases">
        <authorList>
            <person name="Varghese N."/>
            <person name="Submissions S."/>
        </authorList>
    </citation>
    <scope>NUCLEOTIDE SEQUENCE [LARGE SCALE GENOMIC DNA]</scope>
    <source>
        <strain evidence="3">CGMCC 1.7736</strain>
    </source>
</reference>
<dbReference type="Gene3D" id="3.10.450.50">
    <property type="match status" value="1"/>
</dbReference>
<feature type="domain" description="SnoaL-like" evidence="1">
    <location>
        <begin position="14"/>
        <end position="116"/>
    </location>
</feature>
<protein>
    <submittedName>
        <fullName evidence="2">SnoaL-like domain-containing protein</fullName>
    </submittedName>
</protein>